<sequence>MILFASIYSNISSIFPKNKKNAQLSVIRFVSNINCSVTTEKFPYIFSPKEKNQNRLYINSSVETTISELQNNRENFSFFLFCNINREHINYSLLYRLTSLKLRAEADEKIQNQAQLIDDFRNKILENVLLTDQPVSHAFILAEKRLKDIVNNQNITKETIINSFGETSIEVSCIWIVLSSALTAWENKKYYENNLVNSEIYLKMKMINQILSENKLHQSLLPVEIKLIALNLNEYDEKSIENKCYIDCIEGLMLIICQLEKMPSSSYSIFLEKVKNITKKIFFKNFGKEIENFQYIDINFSPLKIASLSKLIEVKQLK</sequence>
<name>A0A7S0MMR5_9CRYP</name>
<reference evidence="1" key="1">
    <citation type="submission" date="2021-01" db="EMBL/GenBank/DDBJ databases">
        <authorList>
            <person name="Corre E."/>
            <person name="Pelletier E."/>
            <person name="Niang G."/>
            <person name="Scheremetjew M."/>
            <person name="Finn R."/>
            <person name="Kale V."/>
            <person name="Holt S."/>
            <person name="Cochrane G."/>
            <person name="Meng A."/>
            <person name="Brown T."/>
            <person name="Cohen L."/>
        </authorList>
    </citation>
    <scope>NUCLEOTIDE SEQUENCE</scope>
    <source>
        <strain evidence="1">CCAP979/52</strain>
    </source>
</reference>
<accession>A0A7S0MMR5</accession>
<protein>
    <submittedName>
        <fullName evidence="1">Uncharacterized protein</fullName>
    </submittedName>
</protein>
<dbReference type="EMBL" id="HBEZ01043143">
    <property type="protein sequence ID" value="CAD8646039.1"/>
    <property type="molecule type" value="Transcribed_RNA"/>
</dbReference>
<evidence type="ECO:0000313" key="1">
    <source>
        <dbReference type="EMBL" id="CAD8646039.1"/>
    </source>
</evidence>
<proteinExistence type="predicted"/>
<dbReference type="AlphaFoldDB" id="A0A7S0MMR5"/>
<organism evidence="1">
    <name type="scientific">Cryptomonas curvata</name>
    <dbReference type="NCBI Taxonomy" id="233186"/>
    <lineage>
        <taxon>Eukaryota</taxon>
        <taxon>Cryptophyceae</taxon>
        <taxon>Cryptomonadales</taxon>
        <taxon>Cryptomonadaceae</taxon>
        <taxon>Cryptomonas</taxon>
    </lineage>
</organism>
<gene>
    <name evidence="1" type="ORF">CCUR1050_LOCUS23724</name>
</gene>